<keyword evidence="7" id="KW-0576">Peroxisome</keyword>
<organism evidence="8">
    <name type="scientific">freshwater metagenome</name>
    <dbReference type="NCBI Taxonomy" id="449393"/>
    <lineage>
        <taxon>unclassified sequences</taxon>
        <taxon>metagenomes</taxon>
        <taxon>ecological metagenomes</taxon>
    </lineage>
</organism>
<accession>A0A6J5YPV2</accession>
<dbReference type="InterPro" id="IPR002347">
    <property type="entry name" value="SDR_fam"/>
</dbReference>
<proteinExistence type="inferred from homology"/>
<evidence type="ECO:0000256" key="1">
    <source>
        <dbReference type="ARBA" id="ARBA00004173"/>
    </source>
</evidence>
<dbReference type="FunFam" id="3.40.50.720:FF:000301">
    <property type="entry name" value="Hydroxysteroid dehydrogenase like 2"/>
    <property type="match status" value="1"/>
</dbReference>
<gene>
    <name evidence="8" type="ORF">UFOPK3574_00067</name>
</gene>
<protein>
    <submittedName>
        <fullName evidence="8">Unannotated protein</fullName>
    </submittedName>
</protein>
<name>A0A6J5YPV2_9ZZZZ</name>
<reference evidence="8" key="1">
    <citation type="submission" date="2020-05" db="EMBL/GenBank/DDBJ databases">
        <authorList>
            <person name="Chiriac C."/>
            <person name="Salcher M."/>
            <person name="Ghai R."/>
            <person name="Kavagutti S V."/>
        </authorList>
    </citation>
    <scope>NUCLEOTIDE SEQUENCE</scope>
</reference>
<dbReference type="InterPro" id="IPR036291">
    <property type="entry name" value="NAD(P)-bd_dom_sf"/>
</dbReference>
<comment type="subcellular location">
    <subcellularLocation>
        <location evidence="1">Mitochondrion</location>
    </subcellularLocation>
    <subcellularLocation>
        <location evidence="2">Peroxisome</location>
    </subcellularLocation>
</comment>
<evidence type="ECO:0000256" key="4">
    <source>
        <dbReference type="ARBA" id="ARBA00022857"/>
    </source>
</evidence>
<keyword evidence="4" id="KW-0521">NADP</keyword>
<keyword evidence="5" id="KW-0560">Oxidoreductase</keyword>
<sequence>MTITGDLSGKKIFITGGSRGIGLAIALRAARDGASIAIAAKTSDPNPKLPGTIHSAAEEIRGAGGKALPIQCDLRDENQIAAAIAQTAEEFGGIDVLINNASAINLTPTEATPAKRFDLMFDVNVRGTFLASQAAIPHLRASAEAGRNPHILTLSPPLSMKAKWFQHHVAYTMAKYGMSMCVLGMSEEFRKTGIAINALWPRTAIDTAALQMIPGIDTAACRTPEILADAAYVILNRPSKETTGNFFVDDEVLASVGVTELDKYSVVPGTKDFLLDFFLD</sequence>
<dbReference type="NCBIfam" id="NF006133">
    <property type="entry name" value="PRK08278.1"/>
    <property type="match status" value="1"/>
</dbReference>
<dbReference type="GO" id="GO:0016491">
    <property type="term" value="F:oxidoreductase activity"/>
    <property type="evidence" value="ECO:0007669"/>
    <property type="project" value="UniProtKB-KW"/>
</dbReference>
<dbReference type="AlphaFoldDB" id="A0A6J5YPV2"/>
<dbReference type="PANTHER" id="PTHR42808">
    <property type="entry name" value="HYDROXYSTEROID DEHYDROGENASE-LIKE PROTEIN 2"/>
    <property type="match status" value="1"/>
</dbReference>
<dbReference type="SUPFAM" id="SSF51735">
    <property type="entry name" value="NAD(P)-binding Rossmann-fold domains"/>
    <property type="match status" value="1"/>
</dbReference>
<evidence type="ECO:0000256" key="7">
    <source>
        <dbReference type="ARBA" id="ARBA00023140"/>
    </source>
</evidence>
<evidence type="ECO:0000256" key="5">
    <source>
        <dbReference type="ARBA" id="ARBA00023002"/>
    </source>
</evidence>
<dbReference type="EMBL" id="CAESAF010000002">
    <property type="protein sequence ID" value="CAB4329823.1"/>
    <property type="molecule type" value="Genomic_DNA"/>
</dbReference>
<evidence type="ECO:0000256" key="3">
    <source>
        <dbReference type="ARBA" id="ARBA00006484"/>
    </source>
</evidence>
<dbReference type="InterPro" id="IPR051935">
    <property type="entry name" value="HSDL2"/>
</dbReference>
<evidence type="ECO:0000256" key="2">
    <source>
        <dbReference type="ARBA" id="ARBA00004275"/>
    </source>
</evidence>
<dbReference type="PRINTS" id="PR00081">
    <property type="entry name" value="GDHRDH"/>
</dbReference>
<dbReference type="Gene3D" id="3.40.50.720">
    <property type="entry name" value="NAD(P)-binding Rossmann-like Domain"/>
    <property type="match status" value="1"/>
</dbReference>
<evidence type="ECO:0000256" key="6">
    <source>
        <dbReference type="ARBA" id="ARBA00023128"/>
    </source>
</evidence>
<dbReference type="GO" id="GO:0005739">
    <property type="term" value="C:mitochondrion"/>
    <property type="evidence" value="ECO:0007669"/>
    <property type="project" value="UniProtKB-SubCell"/>
</dbReference>
<dbReference type="Pfam" id="PF00106">
    <property type="entry name" value="adh_short"/>
    <property type="match status" value="1"/>
</dbReference>
<dbReference type="PANTHER" id="PTHR42808:SF3">
    <property type="entry name" value="HYDROXYSTEROID DEHYDROGENASE-LIKE PROTEIN 2"/>
    <property type="match status" value="1"/>
</dbReference>
<comment type="similarity">
    <text evidence="3">Belongs to the short-chain dehydrogenases/reductases (SDR) family.</text>
</comment>
<evidence type="ECO:0000313" key="8">
    <source>
        <dbReference type="EMBL" id="CAB4329823.1"/>
    </source>
</evidence>
<keyword evidence="6" id="KW-0496">Mitochondrion</keyword>
<dbReference type="GO" id="GO:0005777">
    <property type="term" value="C:peroxisome"/>
    <property type="evidence" value="ECO:0007669"/>
    <property type="project" value="UniProtKB-SubCell"/>
</dbReference>